<keyword evidence="1 3" id="KW-0853">WD repeat</keyword>
<organism evidence="4">
    <name type="scientific">Menopon gallinae</name>
    <name type="common">poultry shaft louse</name>
    <dbReference type="NCBI Taxonomy" id="328185"/>
    <lineage>
        <taxon>Eukaryota</taxon>
        <taxon>Metazoa</taxon>
        <taxon>Ecdysozoa</taxon>
        <taxon>Arthropoda</taxon>
        <taxon>Hexapoda</taxon>
        <taxon>Insecta</taxon>
        <taxon>Pterygota</taxon>
        <taxon>Neoptera</taxon>
        <taxon>Paraneoptera</taxon>
        <taxon>Psocodea</taxon>
        <taxon>Troctomorpha</taxon>
        <taxon>Phthiraptera</taxon>
        <taxon>Amblycera</taxon>
        <taxon>Menoponidae</taxon>
        <taxon>Menopon</taxon>
    </lineage>
</organism>
<dbReference type="InterPro" id="IPR051350">
    <property type="entry name" value="WD_repeat-ST_regulator"/>
</dbReference>
<dbReference type="PANTHER" id="PTHR22838:SF4">
    <property type="entry name" value="WD REPEAT-CONTAINING PROTEIN 13"/>
    <property type="match status" value="1"/>
</dbReference>
<dbReference type="SMART" id="SM00320">
    <property type="entry name" value="WD40"/>
    <property type="match status" value="5"/>
</dbReference>
<dbReference type="InterPro" id="IPR001680">
    <property type="entry name" value="WD40_rpt"/>
</dbReference>
<dbReference type="Pfam" id="PF00400">
    <property type="entry name" value="WD40"/>
    <property type="match status" value="2"/>
</dbReference>
<dbReference type="PROSITE" id="PS50294">
    <property type="entry name" value="WD_REPEATS_REGION"/>
    <property type="match status" value="2"/>
</dbReference>
<feature type="repeat" description="WD" evidence="3">
    <location>
        <begin position="421"/>
        <end position="453"/>
    </location>
</feature>
<sequence>MATTWQQVLALDARYNACRAPNHANFRTLYIRRRNQLLKERAQNNYASFLKLYLKLRSLLLQQRYGNVGGIGSSYDQVSLRSRINKGHSKLESGLGYSCGSSESTVTSVVPTRQANASRAIVGGTSLSENYAFAGVHHIFDQHFNSVTMIKFANNDRSKLCCASFDGTVSICNVTDSPPRVETMLKGHGKAVTSCDWSISNDLVVTSSLDCTVRLWDCLTGKCLRVVHDDANSEVLSCVFQPANNNMVVAGNSKGTVSILNISAGIYPKGGSAKVGGRILSIACDSTGKQIWAGTDKGIIFSLSFEPGTGKLHKRKKIIVAENTSISCISWRAWISREASNPSLLVNCSANVLCLFRVTDSDGSLQLRKKYSIRHSRELIRSTFCPIMSFRQGACVVTGSEDSCVYFFDIERDEKPVVNKLQGHSCPVLGVSFNYDESLLATSDVQGLIIIWKRAIETDSN</sequence>
<gene>
    <name evidence="4" type="ORF">PYX00_000173</name>
</gene>
<protein>
    <recommendedName>
        <fullName evidence="5">WD repeat-containing protein 13-like</fullName>
    </recommendedName>
</protein>
<evidence type="ECO:0000256" key="3">
    <source>
        <dbReference type="PROSITE-ProRule" id="PRU00221"/>
    </source>
</evidence>
<dbReference type="GO" id="GO:1990841">
    <property type="term" value="F:promoter-specific chromatin binding"/>
    <property type="evidence" value="ECO:0007669"/>
    <property type="project" value="TreeGrafter"/>
</dbReference>
<proteinExistence type="predicted"/>
<accession>A0AAW2I907</accession>
<evidence type="ECO:0000256" key="1">
    <source>
        <dbReference type="ARBA" id="ARBA00022574"/>
    </source>
</evidence>
<evidence type="ECO:0008006" key="5">
    <source>
        <dbReference type="Google" id="ProtNLM"/>
    </source>
</evidence>
<name>A0AAW2I907_9NEOP</name>
<evidence type="ECO:0000313" key="4">
    <source>
        <dbReference type="EMBL" id="KAL0278323.1"/>
    </source>
</evidence>
<dbReference type="EMBL" id="JARGDH010000001">
    <property type="protein sequence ID" value="KAL0278323.1"/>
    <property type="molecule type" value="Genomic_DNA"/>
</dbReference>
<dbReference type="GO" id="GO:0005634">
    <property type="term" value="C:nucleus"/>
    <property type="evidence" value="ECO:0007669"/>
    <property type="project" value="TreeGrafter"/>
</dbReference>
<reference evidence="4" key="1">
    <citation type="journal article" date="2024" name="Gigascience">
        <title>Chromosome-level genome of the poultry shaft louse Menopon gallinae provides insight into the host-switching and adaptive evolution of parasitic lice.</title>
        <authorList>
            <person name="Xu Y."/>
            <person name="Ma L."/>
            <person name="Liu S."/>
            <person name="Liang Y."/>
            <person name="Liu Q."/>
            <person name="He Z."/>
            <person name="Tian L."/>
            <person name="Duan Y."/>
            <person name="Cai W."/>
            <person name="Li H."/>
            <person name="Song F."/>
        </authorList>
    </citation>
    <scope>NUCLEOTIDE SEQUENCE</scope>
    <source>
        <strain evidence="4">Cailab_2023a</strain>
    </source>
</reference>
<dbReference type="PROSITE" id="PS50082">
    <property type="entry name" value="WD_REPEATS_2"/>
    <property type="match status" value="2"/>
</dbReference>
<dbReference type="InterPro" id="IPR015943">
    <property type="entry name" value="WD40/YVTN_repeat-like_dom_sf"/>
</dbReference>
<dbReference type="SUPFAM" id="SSF50978">
    <property type="entry name" value="WD40 repeat-like"/>
    <property type="match status" value="1"/>
</dbReference>
<evidence type="ECO:0000256" key="2">
    <source>
        <dbReference type="ARBA" id="ARBA00022737"/>
    </source>
</evidence>
<dbReference type="Gene3D" id="2.130.10.10">
    <property type="entry name" value="YVTN repeat-like/Quinoprotein amine dehydrogenase"/>
    <property type="match status" value="2"/>
</dbReference>
<dbReference type="AlphaFoldDB" id="A0AAW2I907"/>
<feature type="repeat" description="WD" evidence="3">
    <location>
        <begin position="185"/>
        <end position="226"/>
    </location>
</feature>
<keyword evidence="2" id="KW-0677">Repeat</keyword>
<dbReference type="PANTHER" id="PTHR22838">
    <property type="entry name" value="WD REPEAT PROTEIN 26-RELATED"/>
    <property type="match status" value="1"/>
</dbReference>
<comment type="caution">
    <text evidence="4">The sequence shown here is derived from an EMBL/GenBank/DDBJ whole genome shotgun (WGS) entry which is preliminary data.</text>
</comment>
<dbReference type="InterPro" id="IPR036322">
    <property type="entry name" value="WD40_repeat_dom_sf"/>
</dbReference>